<feature type="domain" description="RCK C-terminal" evidence="8">
    <location>
        <begin position="165"/>
        <end position="248"/>
    </location>
</feature>
<evidence type="ECO:0000259" key="7">
    <source>
        <dbReference type="PROSITE" id="PS51201"/>
    </source>
</evidence>
<dbReference type="InterPro" id="IPR036721">
    <property type="entry name" value="RCK_C_sf"/>
</dbReference>
<dbReference type="Pfam" id="PF02080">
    <property type="entry name" value="TrkA_C"/>
    <property type="match status" value="1"/>
</dbReference>
<proteinExistence type="predicted"/>
<dbReference type="Proteomes" id="UP000003571">
    <property type="component" value="Unassembled WGS sequence"/>
</dbReference>
<accession>H7EPL8</accession>
<keyword evidence="2" id="KW-0813">Transport</keyword>
<sequence>MKTKQAQARYTFSMKIVIIGAGFTGIELAKRLVNGKNDVVLIDNDKDAVLYAENRLDCGAILADGNNLSTLEDAGIANADALVCVTSNDEVNMITCSLVDSVYPDVLKIARVRNYAYYANTAEATMKHSSDARKHRPLYGIDFMVNPDFEAAQAIVNSIEKNSITDSLQFDNSPYEIVRISVEAGSRFDGNALKDLWRLTDKRILVSYIERDGVTSLPYGETIVRSGDVLGILLEHKFLGELLTLCGSKLKNIQKIALVGAGKIGTIVAEKLGEKRRAESKFFRRRGANFVIIENDAERAAAAEEKFNKIAKVFRADVTEEEFIEEEHLGEFDLLICSTSNYEMNIVTAAYIESLGVENSIVLVPSDAYGGIAHRLGIEVAVPVRDTVVDSIMSHLRGSSVTGIHTVNGGFLEIAEVTVAEGSAVDGKMLMEISDPGRFLILMGHKSGEEAYSILGGKSVLNAGDKVVVIAPKKDSTAVLERFS</sequence>
<comment type="caution">
    <text evidence="9">The sequence shown here is derived from an EMBL/GenBank/DDBJ whole genome shotgun (WGS) entry which is preliminary data.</text>
</comment>
<keyword evidence="4" id="KW-0630">Potassium</keyword>
<dbReference type="Gene3D" id="3.30.70.1450">
    <property type="entry name" value="Regulator of K+ conductance, C-terminal domain"/>
    <property type="match status" value="2"/>
</dbReference>
<feature type="domain" description="RCK C-terminal" evidence="8">
    <location>
        <begin position="402"/>
        <end position="484"/>
    </location>
</feature>
<dbReference type="GO" id="GO:0005886">
    <property type="term" value="C:plasma membrane"/>
    <property type="evidence" value="ECO:0007669"/>
    <property type="project" value="InterPro"/>
</dbReference>
<keyword evidence="6" id="KW-0406">Ion transport</keyword>
<dbReference type="PATRIC" id="fig|907348.3.peg.2922"/>
<dbReference type="InterPro" id="IPR036291">
    <property type="entry name" value="NAD(P)-bd_dom_sf"/>
</dbReference>
<dbReference type="PROSITE" id="PS51201">
    <property type="entry name" value="RCK_N"/>
    <property type="match status" value="1"/>
</dbReference>
<organism evidence="9 10">
    <name type="scientific">Treponema saccharophilum DSM 2985</name>
    <dbReference type="NCBI Taxonomy" id="907348"/>
    <lineage>
        <taxon>Bacteria</taxon>
        <taxon>Pseudomonadati</taxon>
        <taxon>Spirochaetota</taxon>
        <taxon>Spirochaetia</taxon>
        <taxon>Spirochaetales</taxon>
        <taxon>Treponemataceae</taxon>
        <taxon>Treponema</taxon>
    </lineage>
</organism>
<gene>
    <name evidence="9" type="ORF">TresaDRAFT_0513</name>
</gene>
<evidence type="ECO:0000313" key="9">
    <source>
        <dbReference type="EMBL" id="EIC00419.1"/>
    </source>
</evidence>
<evidence type="ECO:0000256" key="1">
    <source>
        <dbReference type="ARBA" id="ARBA00017378"/>
    </source>
</evidence>
<dbReference type="PANTHER" id="PTHR43833">
    <property type="entry name" value="POTASSIUM CHANNEL PROTEIN 2-RELATED-RELATED"/>
    <property type="match status" value="1"/>
</dbReference>
<dbReference type="InterPro" id="IPR050721">
    <property type="entry name" value="Trk_Ktr_HKT_K-transport"/>
</dbReference>
<keyword evidence="5" id="KW-0520">NAD</keyword>
<dbReference type="SUPFAM" id="SSF51735">
    <property type="entry name" value="NAD(P)-binding Rossmann-fold domains"/>
    <property type="match status" value="2"/>
</dbReference>
<dbReference type="EMBL" id="AGRW01000055">
    <property type="protein sequence ID" value="EIC00419.1"/>
    <property type="molecule type" value="Genomic_DNA"/>
</dbReference>
<dbReference type="eggNOG" id="COG0569">
    <property type="taxonomic scope" value="Bacteria"/>
</dbReference>
<evidence type="ECO:0000256" key="2">
    <source>
        <dbReference type="ARBA" id="ARBA00022448"/>
    </source>
</evidence>
<dbReference type="InterPro" id="IPR006036">
    <property type="entry name" value="K_uptake_TrkA"/>
</dbReference>
<dbReference type="InterPro" id="IPR006037">
    <property type="entry name" value="RCK_C"/>
</dbReference>
<keyword evidence="10" id="KW-1185">Reference proteome</keyword>
<protein>
    <recommendedName>
        <fullName evidence="1">Trk system potassium uptake protein TrkA</fullName>
    </recommendedName>
</protein>
<reference evidence="9 10" key="1">
    <citation type="submission" date="2011-09" db="EMBL/GenBank/DDBJ databases">
        <title>The draft genome of Treponema saccharophilum DSM 2985.</title>
        <authorList>
            <consortium name="US DOE Joint Genome Institute (JGI-PGF)"/>
            <person name="Lucas S."/>
            <person name="Copeland A."/>
            <person name="Lapidus A."/>
            <person name="Glavina del Rio T."/>
            <person name="Dalin E."/>
            <person name="Tice H."/>
            <person name="Bruce D."/>
            <person name="Goodwin L."/>
            <person name="Pitluck S."/>
            <person name="Peters L."/>
            <person name="Kyrpides N."/>
            <person name="Mavromatis K."/>
            <person name="Ivanova N."/>
            <person name="Markowitz V."/>
            <person name="Cheng J.-F."/>
            <person name="Hugenholtz P."/>
            <person name="Woyke T."/>
            <person name="Wu D."/>
            <person name="Gronow S."/>
            <person name="Wellnitz S."/>
            <person name="Brambilla E."/>
            <person name="Klenk H.-P."/>
            <person name="Eisen J.A."/>
        </authorList>
    </citation>
    <scope>NUCLEOTIDE SEQUENCE [LARGE SCALE GENOMIC DNA]</scope>
    <source>
        <strain evidence="9 10">DSM 2985</strain>
    </source>
</reference>
<dbReference type="Gene3D" id="3.40.50.720">
    <property type="entry name" value="NAD(P)-binding Rossmann-like Domain"/>
    <property type="match status" value="2"/>
</dbReference>
<evidence type="ECO:0000256" key="4">
    <source>
        <dbReference type="ARBA" id="ARBA00022958"/>
    </source>
</evidence>
<evidence type="ECO:0000256" key="3">
    <source>
        <dbReference type="ARBA" id="ARBA00022538"/>
    </source>
</evidence>
<name>H7EPL8_9SPIR</name>
<evidence type="ECO:0000256" key="5">
    <source>
        <dbReference type="ARBA" id="ARBA00023027"/>
    </source>
</evidence>
<feature type="domain" description="RCK N-terminal" evidence="7">
    <location>
        <begin position="13"/>
        <end position="145"/>
    </location>
</feature>
<dbReference type="STRING" id="907348.TresaDRAFT_0513"/>
<dbReference type="AlphaFoldDB" id="H7EPL8"/>
<dbReference type="PRINTS" id="PR00335">
    <property type="entry name" value="KUPTAKETRKA"/>
</dbReference>
<dbReference type="PANTHER" id="PTHR43833:SF5">
    <property type="entry name" value="TRK SYSTEM POTASSIUM UPTAKE PROTEIN TRKA"/>
    <property type="match status" value="1"/>
</dbReference>
<evidence type="ECO:0000313" key="10">
    <source>
        <dbReference type="Proteomes" id="UP000003571"/>
    </source>
</evidence>
<dbReference type="Pfam" id="PF02254">
    <property type="entry name" value="TrkA_N"/>
    <property type="match status" value="2"/>
</dbReference>
<dbReference type="PROSITE" id="PS51202">
    <property type="entry name" value="RCK_C"/>
    <property type="match status" value="2"/>
</dbReference>
<dbReference type="SUPFAM" id="SSF116726">
    <property type="entry name" value="TrkA C-terminal domain-like"/>
    <property type="match status" value="2"/>
</dbReference>
<evidence type="ECO:0000256" key="6">
    <source>
        <dbReference type="ARBA" id="ARBA00023065"/>
    </source>
</evidence>
<evidence type="ECO:0000259" key="8">
    <source>
        <dbReference type="PROSITE" id="PS51202"/>
    </source>
</evidence>
<keyword evidence="3" id="KW-0633">Potassium transport</keyword>
<dbReference type="InterPro" id="IPR003148">
    <property type="entry name" value="RCK_N"/>
</dbReference>
<dbReference type="GO" id="GO:0015079">
    <property type="term" value="F:potassium ion transmembrane transporter activity"/>
    <property type="evidence" value="ECO:0007669"/>
    <property type="project" value="InterPro"/>
</dbReference>